<dbReference type="GO" id="GO:0005886">
    <property type="term" value="C:plasma membrane"/>
    <property type="evidence" value="ECO:0007669"/>
    <property type="project" value="UniProtKB-SubCell"/>
</dbReference>
<keyword evidence="1" id="KW-0997">Cell inner membrane</keyword>
<keyword evidence="1" id="KW-0472">Membrane</keyword>
<name>A0A545T9C0_9GAMM</name>
<dbReference type="InterPro" id="IPR052937">
    <property type="entry name" value="Inner_membrane_protein"/>
</dbReference>
<feature type="transmembrane region" description="Helical" evidence="1">
    <location>
        <begin position="34"/>
        <end position="52"/>
    </location>
</feature>
<keyword evidence="1" id="KW-0812">Transmembrane</keyword>
<dbReference type="EMBL" id="VIKR01000003">
    <property type="protein sequence ID" value="TQV73813.1"/>
    <property type="molecule type" value="Genomic_DNA"/>
</dbReference>
<protein>
    <recommendedName>
        <fullName evidence="1">Inner membrane protein YccF</fullName>
    </recommendedName>
</protein>
<reference evidence="3 4" key="1">
    <citation type="submission" date="2019-06" db="EMBL/GenBank/DDBJ databases">
        <title>Draft genome of Aliikangiella marina GYP-15.</title>
        <authorList>
            <person name="Wang G."/>
        </authorList>
    </citation>
    <scope>NUCLEOTIDE SEQUENCE [LARGE SCALE GENOMIC DNA]</scope>
    <source>
        <strain evidence="3 4">GYP-15</strain>
    </source>
</reference>
<dbReference type="InterPro" id="IPR031308">
    <property type="entry name" value="UCP028777"/>
</dbReference>
<dbReference type="Pfam" id="PF03733">
    <property type="entry name" value="YccF"/>
    <property type="match status" value="2"/>
</dbReference>
<keyword evidence="1" id="KW-1003">Cell membrane</keyword>
<gene>
    <name evidence="3" type="ORF">FLL45_13160</name>
</gene>
<feature type="transmembrane region" description="Helical" evidence="1">
    <location>
        <begin position="64"/>
        <end position="84"/>
    </location>
</feature>
<dbReference type="Proteomes" id="UP000317839">
    <property type="component" value="Unassembled WGS sequence"/>
</dbReference>
<dbReference type="AlphaFoldDB" id="A0A545T9C0"/>
<evidence type="ECO:0000313" key="4">
    <source>
        <dbReference type="Proteomes" id="UP000317839"/>
    </source>
</evidence>
<feature type="transmembrane region" description="Helical" evidence="1">
    <location>
        <begin position="7"/>
        <end position="28"/>
    </location>
</feature>
<dbReference type="NCBIfam" id="NF008740">
    <property type="entry name" value="PRK11770.1-2"/>
    <property type="match status" value="1"/>
</dbReference>
<dbReference type="RefSeq" id="WP_142942521.1">
    <property type="nucleotide sequence ID" value="NZ_VIKR01000003.1"/>
</dbReference>
<dbReference type="PANTHER" id="PTHR42903:SF1">
    <property type="entry name" value="INNER MEMBRANE PROTEIN YCCF"/>
    <property type="match status" value="1"/>
</dbReference>
<evidence type="ECO:0000256" key="1">
    <source>
        <dbReference type="PIRNR" id="PIRNR028777"/>
    </source>
</evidence>
<keyword evidence="1" id="KW-1133">Transmembrane helix</keyword>
<dbReference type="OrthoDB" id="3238663at2"/>
<dbReference type="PANTHER" id="PTHR42903">
    <property type="entry name" value="INNER MEMBRANE PROTEIN YCCF"/>
    <property type="match status" value="1"/>
</dbReference>
<feature type="domain" description="Inner membrane component" evidence="2">
    <location>
        <begin position="4"/>
        <end position="53"/>
    </location>
</feature>
<comment type="caution">
    <text evidence="3">The sequence shown here is derived from an EMBL/GenBank/DDBJ whole genome shotgun (WGS) entry which is preliminary data.</text>
</comment>
<dbReference type="PIRSF" id="PIRSF028777">
    <property type="entry name" value="UCP028777"/>
    <property type="match status" value="1"/>
</dbReference>
<feature type="transmembrane region" description="Helical" evidence="1">
    <location>
        <begin position="90"/>
        <end position="107"/>
    </location>
</feature>
<organism evidence="3 4">
    <name type="scientific">Aliikangiella marina</name>
    <dbReference type="NCBI Taxonomy" id="1712262"/>
    <lineage>
        <taxon>Bacteria</taxon>
        <taxon>Pseudomonadati</taxon>
        <taxon>Pseudomonadota</taxon>
        <taxon>Gammaproteobacteria</taxon>
        <taxon>Oceanospirillales</taxon>
        <taxon>Pleioneaceae</taxon>
        <taxon>Aliikangiella</taxon>
    </lineage>
</organism>
<sequence>MSIIFNLLWIILGGFFVFCGYFFGGIVLCMTLVGIPWGLQCFKLAILALFPFGSEVTSRHPHAYPSDGLNLIMNIIWLIFGGLWVVFSHLAWGIVLCLSIIGIPFGIQHFKLMKLGFTPFGRRIVDY</sequence>
<evidence type="ECO:0000313" key="3">
    <source>
        <dbReference type="EMBL" id="TQV73813.1"/>
    </source>
</evidence>
<comment type="subcellular location">
    <subcellularLocation>
        <location evidence="1">Cell inner membrane</location>
        <topology evidence="1">Multi-pass membrane protein</topology>
    </subcellularLocation>
</comment>
<keyword evidence="4" id="KW-1185">Reference proteome</keyword>
<proteinExistence type="predicted"/>
<accession>A0A545T9C0</accession>
<dbReference type="InterPro" id="IPR005185">
    <property type="entry name" value="YccF"/>
</dbReference>
<evidence type="ECO:0000259" key="2">
    <source>
        <dbReference type="Pfam" id="PF03733"/>
    </source>
</evidence>
<feature type="domain" description="Inner membrane component" evidence="2">
    <location>
        <begin position="72"/>
        <end position="122"/>
    </location>
</feature>